<sequence length="124" mass="14099">MGGRKEEMTPDFLDGLSVHDVRRLEFEIENIREEPQRITRATVHLCLNYDQDVLPPPTTKENITDSTVVPTIGCSIDLTADEAMDEPCSPPDRQIISVVPSQRWIRQQLYLQRRTGMAGMAMSK</sequence>
<proteinExistence type="predicted"/>
<protein>
    <submittedName>
        <fullName evidence="1">Uncharacterized protein</fullName>
    </submittedName>
</protein>
<comment type="caution">
    <text evidence="1">The sequence shown here is derived from an EMBL/GenBank/DDBJ whole genome shotgun (WGS) entry which is preliminary data.</text>
</comment>
<reference evidence="1 2" key="1">
    <citation type="submission" date="2024-09" db="EMBL/GenBank/DDBJ databases">
        <title>Chromosome-scale assembly of Riccia fluitans.</title>
        <authorList>
            <person name="Paukszto L."/>
            <person name="Sawicki J."/>
            <person name="Karawczyk K."/>
            <person name="Piernik-Szablinska J."/>
            <person name="Szczecinska M."/>
            <person name="Mazdziarz M."/>
        </authorList>
    </citation>
    <scope>NUCLEOTIDE SEQUENCE [LARGE SCALE GENOMIC DNA]</scope>
    <source>
        <strain evidence="1">Rf_01</strain>
        <tissue evidence="1">Aerial parts of the thallus</tissue>
    </source>
</reference>
<gene>
    <name evidence="1" type="ORF">R1flu_000323</name>
</gene>
<evidence type="ECO:0000313" key="2">
    <source>
        <dbReference type="Proteomes" id="UP001605036"/>
    </source>
</evidence>
<accession>A0ABD1Y0B9</accession>
<dbReference type="EMBL" id="JBHFFA010000006">
    <property type="protein sequence ID" value="KAL2620118.1"/>
    <property type="molecule type" value="Genomic_DNA"/>
</dbReference>
<name>A0ABD1Y0B9_9MARC</name>
<evidence type="ECO:0000313" key="1">
    <source>
        <dbReference type="EMBL" id="KAL2620118.1"/>
    </source>
</evidence>
<dbReference type="Proteomes" id="UP001605036">
    <property type="component" value="Unassembled WGS sequence"/>
</dbReference>
<organism evidence="1 2">
    <name type="scientific">Riccia fluitans</name>
    <dbReference type="NCBI Taxonomy" id="41844"/>
    <lineage>
        <taxon>Eukaryota</taxon>
        <taxon>Viridiplantae</taxon>
        <taxon>Streptophyta</taxon>
        <taxon>Embryophyta</taxon>
        <taxon>Marchantiophyta</taxon>
        <taxon>Marchantiopsida</taxon>
        <taxon>Marchantiidae</taxon>
        <taxon>Marchantiales</taxon>
        <taxon>Ricciaceae</taxon>
        <taxon>Riccia</taxon>
    </lineage>
</organism>
<dbReference type="AlphaFoldDB" id="A0ABD1Y0B9"/>
<keyword evidence="2" id="KW-1185">Reference proteome</keyword>